<gene>
    <name evidence="3" type="ORF">NZH93_44165</name>
</gene>
<protein>
    <submittedName>
        <fullName evidence="3">Uncharacterized protein</fullName>
    </submittedName>
</protein>
<evidence type="ECO:0000313" key="3">
    <source>
        <dbReference type="EMBL" id="MCS7483873.1"/>
    </source>
</evidence>
<feature type="transmembrane region" description="Helical" evidence="2">
    <location>
        <begin position="49"/>
        <end position="68"/>
    </location>
</feature>
<reference evidence="3" key="1">
    <citation type="submission" date="2022-08" db="EMBL/GenBank/DDBJ databases">
        <authorList>
            <person name="Tistechok S."/>
            <person name="Samborskyy M."/>
            <person name="Roman I."/>
        </authorList>
    </citation>
    <scope>NUCLEOTIDE SEQUENCE</scope>
    <source>
        <strain evidence="3">DSM 103496</strain>
    </source>
</reference>
<keyword evidence="4" id="KW-1185">Reference proteome</keyword>
<evidence type="ECO:0000313" key="4">
    <source>
        <dbReference type="Proteomes" id="UP001141259"/>
    </source>
</evidence>
<comment type="caution">
    <text evidence="3">The sequence shown here is derived from an EMBL/GenBank/DDBJ whole genome shotgun (WGS) entry which is preliminary data.</text>
</comment>
<evidence type="ECO:0000256" key="2">
    <source>
        <dbReference type="SAM" id="Phobius"/>
    </source>
</evidence>
<dbReference type="AlphaFoldDB" id="A0A9X2VVZ6"/>
<organism evidence="3 4">
    <name type="scientific">Umezawaea endophytica</name>
    <dbReference type="NCBI Taxonomy" id="1654476"/>
    <lineage>
        <taxon>Bacteria</taxon>
        <taxon>Bacillati</taxon>
        <taxon>Actinomycetota</taxon>
        <taxon>Actinomycetes</taxon>
        <taxon>Pseudonocardiales</taxon>
        <taxon>Pseudonocardiaceae</taxon>
        <taxon>Umezawaea</taxon>
    </lineage>
</organism>
<dbReference type="Proteomes" id="UP001141259">
    <property type="component" value="Unassembled WGS sequence"/>
</dbReference>
<dbReference type="EMBL" id="JANYMP010000038">
    <property type="protein sequence ID" value="MCS7483873.1"/>
    <property type="molecule type" value="Genomic_DNA"/>
</dbReference>
<accession>A0A9X2VVZ6</accession>
<evidence type="ECO:0000256" key="1">
    <source>
        <dbReference type="SAM" id="MobiDB-lite"/>
    </source>
</evidence>
<keyword evidence="2" id="KW-0812">Transmembrane</keyword>
<sequence length="144" mass="15866">MDHHEYEVDGRTHNEHSGATHHSLQARDVQGGINVHTTAPEPLLPPLPWSYTAAAYGALFAVTSAYSHTIANLNLTVWDWLKLTLSAALLIPVFITTEYRLQGTEFAPLRLLSAIVVVALAINQGPTLLPGLVPLLSNWIIWHF</sequence>
<name>A0A9X2VVZ6_9PSEU</name>
<feature type="transmembrane region" description="Helical" evidence="2">
    <location>
        <begin position="80"/>
        <end position="99"/>
    </location>
</feature>
<feature type="compositionally biased region" description="Basic and acidic residues" evidence="1">
    <location>
        <begin position="1"/>
        <end position="18"/>
    </location>
</feature>
<feature type="transmembrane region" description="Helical" evidence="2">
    <location>
        <begin position="111"/>
        <end position="136"/>
    </location>
</feature>
<feature type="region of interest" description="Disordered" evidence="1">
    <location>
        <begin position="1"/>
        <end position="23"/>
    </location>
</feature>
<dbReference type="RefSeq" id="WP_259629325.1">
    <property type="nucleotide sequence ID" value="NZ_JANYMP010000038.1"/>
</dbReference>
<keyword evidence="2" id="KW-1133">Transmembrane helix</keyword>
<keyword evidence="2" id="KW-0472">Membrane</keyword>
<proteinExistence type="predicted"/>